<dbReference type="PRINTS" id="PR00385">
    <property type="entry name" value="P450"/>
</dbReference>
<organism evidence="9 10">
    <name type="scientific">Phaedon cochleariae</name>
    <name type="common">Mustard beetle</name>
    <dbReference type="NCBI Taxonomy" id="80249"/>
    <lineage>
        <taxon>Eukaryota</taxon>
        <taxon>Metazoa</taxon>
        <taxon>Ecdysozoa</taxon>
        <taxon>Arthropoda</taxon>
        <taxon>Hexapoda</taxon>
        <taxon>Insecta</taxon>
        <taxon>Pterygota</taxon>
        <taxon>Neoptera</taxon>
        <taxon>Endopterygota</taxon>
        <taxon>Coleoptera</taxon>
        <taxon>Polyphaga</taxon>
        <taxon>Cucujiformia</taxon>
        <taxon>Chrysomeloidea</taxon>
        <taxon>Chrysomelidae</taxon>
        <taxon>Chrysomelinae</taxon>
        <taxon>Chrysomelini</taxon>
        <taxon>Phaedon</taxon>
    </lineage>
</organism>
<dbReference type="PANTHER" id="PTHR24291">
    <property type="entry name" value="CYTOCHROME P450 FAMILY 4"/>
    <property type="match status" value="1"/>
</dbReference>
<evidence type="ECO:0000313" key="10">
    <source>
        <dbReference type="Proteomes" id="UP001153737"/>
    </source>
</evidence>
<feature type="binding site" description="axial binding residue" evidence="8">
    <location>
        <position position="444"/>
    </location>
    <ligand>
        <name>heme</name>
        <dbReference type="ChEBI" id="CHEBI:30413"/>
    </ligand>
    <ligandPart>
        <name>Fe</name>
        <dbReference type="ChEBI" id="CHEBI:18248"/>
    </ligandPart>
</feature>
<proteinExistence type="inferred from homology"/>
<evidence type="ECO:0008006" key="11">
    <source>
        <dbReference type="Google" id="ProtNLM"/>
    </source>
</evidence>
<protein>
    <recommendedName>
        <fullName evidence="11">Cytochrome P450</fullName>
    </recommendedName>
</protein>
<dbReference type="InterPro" id="IPR002401">
    <property type="entry name" value="Cyt_P450_E_grp-I"/>
</dbReference>
<reference evidence="9" key="2">
    <citation type="submission" date="2022-10" db="EMBL/GenBank/DDBJ databases">
        <authorList>
            <consortium name="ENA_rothamsted_submissions"/>
            <consortium name="culmorum"/>
            <person name="King R."/>
        </authorList>
    </citation>
    <scope>NUCLEOTIDE SEQUENCE</scope>
</reference>
<reference evidence="9" key="1">
    <citation type="submission" date="2022-01" db="EMBL/GenBank/DDBJ databases">
        <authorList>
            <person name="King R."/>
        </authorList>
    </citation>
    <scope>NUCLEOTIDE SEQUENCE</scope>
</reference>
<dbReference type="Proteomes" id="UP001153737">
    <property type="component" value="Chromosome 3"/>
</dbReference>
<dbReference type="InterPro" id="IPR036396">
    <property type="entry name" value="Cyt_P450_sf"/>
</dbReference>
<dbReference type="InterPro" id="IPR001128">
    <property type="entry name" value="Cyt_P450"/>
</dbReference>
<evidence type="ECO:0000313" key="9">
    <source>
        <dbReference type="EMBL" id="CAG9819489.1"/>
    </source>
</evidence>
<dbReference type="GO" id="GO:0005506">
    <property type="term" value="F:iron ion binding"/>
    <property type="evidence" value="ECO:0007669"/>
    <property type="project" value="InterPro"/>
</dbReference>
<keyword evidence="4 8" id="KW-0479">Metal-binding</keyword>
<evidence type="ECO:0000256" key="8">
    <source>
        <dbReference type="PIRSR" id="PIRSR602401-1"/>
    </source>
</evidence>
<dbReference type="SUPFAM" id="SSF48264">
    <property type="entry name" value="Cytochrome P450"/>
    <property type="match status" value="1"/>
</dbReference>
<dbReference type="AlphaFoldDB" id="A0A9N9X331"/>
<dbReference type="PANTHER" id="PTHR24291:SF187">
    <property type="entry name" value="CYTOCHROME P450 4AE1-RELATED"/>
    <property type="match status" value="1"/>
</dbReference>
<evidence type="ECO:0000256" key="4">
    <source>
        <dbReference type="ARBA" id="ARBA00022723"/>
    </source>
</evidence>
<sequence length="498" mass="56612">MCVSSAVEFAPSVKMLALALSFLSVLLLVLLCFAVAIVRNHNYLKAVPKPPGHWILGHLLEFGDPTDFLKKASNCASNYGGLMRICLPPSWTVVVITDRDVTKKIFEETIDKSTDYDYFKPWLGTGLLTSKGDKWKQRRRLLAPCFGSLELMKGFISVFETLGVELIAKLQNEDGNTNLDLIPFMKRYTLDVLCETSMGVPLTSDGESYRESLENLCGVLVNRLKVPYKRIDSLFRLTEDYHIQKRSIKVIDSFFDEIFEKKLKLLNEGRTNNGKRLAFLDLLMEFYKTGELTKEDIRAEVNTIMFGGHDTTAAGLAFTLYTLANNSHVQEKVVEEQLSIFGTLKNVPQQTFEDIQQMKYLEMVIYEALRLYPPIPVIARQLPNDIDLGDMVLPKDLNVIVFIYGAHHDPVYFPDPEKFIPERFENGEVLPFTHFPYSIGQRSCIGKKFGLIEMKSCLSKIVRNFKLLPSVPLSEPMLVHELTLTSLNGVKISVERRE</sequence>
<gene>
    <name evidence="9" type="ORF">PHAECO_LOCUS7743</name>
</gene>
<keyword evidence="3 8" id="KW-0349">Heme</keyword>
<evidence type="ECO:0000256" key="5">
    <source>
        <dbReference type="ARBA" id="ARBA00023002"/>
    </source>
</evidence>
<name>A0A9N9X331_PHACE</name>
<keyword evidence="6 8" id="KW-0408">Iron</keyword>
<keyword evidence="10" id="KW-1185">Reference proteome</keyword>
<accession>A0A9N9X331</accession>
<evidence type="ECO:0000256" key="6">
    <source>
        <dbReference type="ARBA" id="ARBA00023004"/>
    </source>
</evidence>
<dbReference type="GO" id="GO:0004497">
    <property type="term" value="F:monooxygenase activity"/>
    <property type="evidence" value="ECO:0007669"/>
    <property type="project" value="UniProtKB-KW"/>
</dbReference>
<dbReference type="PRINTS" id="PR00463">
    <property type="entry name" value="EP450I"/>
</dbReference>
<evidence type="ECO:0000256" key="7">
    <source>
        <dbReference type="ARBA" id="ARBA00023033"/>
    </source>
</evidence>
<evidence type="ECO:0000256" key="2">
    <source>
        <dbReference type="ARBA" id="ARBA00010617"/>
    </source>
</evidence>
<dbReference type="GO" id="GO:0020037">
    <property type="term" value="F:heme binding"/>
    <property type="evidence" value="ECO:0007669"/>
    <property type="project" value="InterPro"/>
</dbReference>
<evidence type="ECO:0000256" key="1">
    <source>
        <dbReference type="ARBA" id="ARBA00001971"/>
    </source>
</evidence>
<comment type="similarity">
    <text evidence="2">Belongs to the cytochrome P450 family.</text>
</comment>
<keyword evidence="7" id="KW-0503">Monooxygenase</keyword>
<dbReference type="GO" id="GO:0016705">
    <property type="term" value="F:oxidoreductase activity, acting on paired donors, with incorporation or reduction of molecular oxygen"/>
    <property type="evidence" value="ECO:0007669"/>
    <property type="project" value="InterPro"/>
</dbReference>
<dbReference type="InterPro" id="IPR050196">
    <property type="entry name" value="Cytochrome_P450_Monoox"/>
</dbReference>
<dbReference type="CDD" id="cd20628">
    <property type="entry name" value="CYP4"/>
    <property type="match status" value="1"/>
</dbReference>
<keyword evidence="5" id="KW-0560">Oxidoreductase</keyword>
<comment type="cofactor">
    <cofactor evidence="1 8">
        <name>heme</name>
        <dbReference type="ChEBI" id="CHEBI:30413"/>
    </cofactor>
</comment>
<dbReference type="Gene3D" id="1.10.630.10">
    <property type="entry name" value="Cytochrome P450"/>
    <property type="match status" value="1"/>
</dbReference>
<dbReference type="Pfam" id="PF00067">
    <property type="entry name" value="p450"/>
    <property type="match status" value="1"/>
</dbReference>
<evidence type="ECO:0000256" key="3">
    <source>
        <dbReference type="ARBA" id="ARBA00022617"/>
    </source>
</evidence>
<dbReference type="OrthoDB" id="1470350at2759"/>
<dbReference type="EMBL" id="OU896709">
    <property type="protein sequence ID" value="CAG9819489.1"/>
    <property type="molecule type" value="Genomic_DNA"/>
</dbReference>